<keyword evidence="2" id="KW-0378">Hydrolase</keyword>
<evidence type="ECO:0000256" key="2">
    <source>
        <dbReference type="ARBA" id="ARBA00022801"/>
    </source>
</evidence>
<name>A0A0C9LTR6_9FUNG</name>
<accession>A0A0C9LTR6</accession>
<keyword evidence="4" id="KW-0456">Lyase</keyword>
<protein>
    <submittedName>
        <fullName evidence="6">Pseudouridine-5'-phosphate glycosidase-like</fullName>
    </submittedName>
</protein>
<evidence type="ECO:0000256" key="5">
    <source>
        <dbReference type="ARBA" id="ARBA00023295"/>
    </source>
</evidence>
<gene>
    <name evidence="6" type="ORF">MAM1_0052c03421</name>
</gene>
<keyword evidence="5 6" id="KW-0326">Glycosidase</keyword>
<dbReference type="Proteomes" id="UP000053815">
    <property type="component" value="Unassembled WGS sequence"/>
</dbReference>
<dbReference type="SUPFAM" id="SSF110581">
    <property type="entry name" value="Indigoidine synthase A-like"/>
    <property type="match status" value="1"/>
</dbReference>
<evidence type="ECO:0000256" key="3">
    <source>
        <dbReference type="ARBA" id="ARBA00023211"/>
    </source>
</evidence>
<evidence type="ECO:0000256" key="4">
    <source>
        <dbReference type="ARBA" id="ARBA00023239"/>
    </source>
</evidence>
<organism evidence="6">
    <name type="scientific">Mucor ambiguus</name>
    <dbReference type="NCBI Taxonomy" id="91626"/>
    <lineage>
        <taxon>Eukaryota</taxon>
        <taxon>Fungi</taxon>
        <taxon>Fungi incertae sedis</taxon>
        <taxon>Mucoromycota</taxon>
        <taxon>Mucoromycotina</taxon>
        <taxon>Mucoromycetes</taxon>
        <taxon>Mucorales</taxon>
        <taxon>Mucorineae</taxon>
        <taxon>Mucoraceae</taxon>
        <taxon>Mucor</taxon>
    </lineage>
</organism>
<evidence type="ECO:0000256" key="1">
    <source>
        <dbReference type="ARBA" id="ARBA00022723"/>
    </source>
</evidence>
<dbReference type="GO" id="GO:0004730">
    <property type="term" value="F:pseudouridylate synthase activity"/>
    <property type="evidence" value="ECO:0007669"/>
    <property type="project" value="InterPro"/>
</dbReference>
<dbReference type="GO" id="GO:0005737">
    <property type="term" value="C:cytoplasm"/>
    <property type="evidence" value="ECO:0007669"/>
    <property type="project" value="TreeGrafter"/>
</dbReference>
<keyword evidence="3" id="KW-0464">Manganese</keyword>
<dbReference type="GO" id="GO:0046872">
    <property type="term" value="F:metal ion binding"/>
    <property type="evidence" value="ECO:0007669"/>
    <property type="project" value="UniProtKB-KW"/>
</dbReference>
<dbReference type="AlphaFoldDB" id="A0A0C9LTR6"/>
<dbReference type="Gene3D" id="3.40.1790.10">
    <property type="entry name" value="Indigoidine synthase domain"/>
    <property type="match status" value="1"/>
</dbReference>
<dbReference type="HAMAP" id="MF_01876">
    <property type="entry name" value="PsiMP_glycosidase"/>
    <property type="match status" value="1"/>
</dbReference>
<dbReference type="GO" id="GO:0016798">
    <property type="term" value="F:hydrolase activity, acting on glycosyl bonds"/>
    <property type="evidence" value="ECO:0007669"/>
    <property type="project" value="UniProtKB-KW"/>
</dbReference>
<keyword evidence="1" id="KW-0479">Metal-binding</keyword>
<dbReference type="InterPro" id="IPR007342">
    <property type="entry name" value="PsuG"/>
</dbReference>
<dbReference type="STRING" id="91626.A0A0C9LTR6"/>
<evidence type="ECO:0000313" key="7">
    <source>
        <dbReference type="Proteomes" id="UP000053815"/>
    </source>
</evidence>
<dbReference type="InterPro" id="IPR022830">
    <property type="entry name" value="Indigdn_synthA-like"/>
</dbReference>
<proteinExistence type="inferred from homology"/>
<dbReference type="EMBL" id="DF836341">
    <property type="protein sequence ID" value="GAN03965.1"/>
    <property type="molecule type" value="Genomic_DNA"/>
</dbReference>
<dbReference type="PANTHER" id="PTHR42909">
    <property type="entry name" value="ZGC:136858"/>
    <property type="match status" value="1"/>
</dbReference>
<sequence length="348" mass="37028">MLLTASRVFTISKRSFHAYPIAKKFVITPEIKAAIDRKGPVVALESTIISHGMPYPQNVETAKAVENIIREQGAIPATIALLDGKVHIGLTDETLEHLGKIGPKAQKTSRRDLSVVLSQNKAGATTVASTMILARAAGIPVFVTGGIGGVHRGAEQSFDISADLTELGRTPVAVVCAGVKSILDIPKTLEVLETQGVTVTTIGKDNKFPAFYTPDSGFKSPYHVEDPLDAAKSIYANHELEMNSGMVFAVPIPSASAADAASIQRAIDTAIAEARANNVYGKEETPFLLKRISELTKGKSLAASKLDLTFAMLLKLTEIHMLDIALVKNNARIGGQIAVHLSTLKNTA</sequence>
<reference evidence="6" key="1">
    <citation type="submission" date="2014-09" db="EMBL/GenBank/DDBJ databases">
        <title>Draft genome sequence of an oleaginous Mucoromycotina fungus Mucor ambiguus NBRC6742.</title>
        <authorList>
            <person name="Takeda I."/>
            <person name="Yamane N."/>
            <person name="Morita T."/>
            <person name="Tamano K."/>
            <person name="Machida M."/>
            <person name="Baker S."/>
            <person name="Koike H."/>
        </authorList>
    </citation>
    <scope>NUCLEOTIDE SEQUENCE</scope>
    <source>
        <strain evidence="6">NBRC 6742</strain>
    </source>
</reference>
<dbReference type="PANTHER" id="PTHR42909:SF1">
    <property type="entry name" value="CARBOHYDRATE KINASE PFKB DOMAIN-CONTAINING PROTEIN"/>
    <property type="match status" value="1"/>
</dbReference>
<keyword evidence="7" id="KW-1185">Reference proteome</keyword>
<dbReference type="Pfam" id="PF04227">
    <property type="entry name" value="Indigoidine_A"/>
    <property type="match status" value="1"/>
</dbReference>
<dbReference type="OrthoDB" id="198885at2759"/>
<evidence type="ECO:0000313" key="6">
    <source>
        <dbReference type="EMBL" id="GAN03965.1"/>
    </source>
</evidence>